<dbReference type="InterPro" id="IPR003313">
    <property type="entry name" value="AraC-bd"/>
</dbReference>
<accession>A0A402CR29</accession>
<dbReference type="InterPro" id="IPR018060">
    <property type="entry name" value="HTH_AraC"/>
</dbReference>
<proteinExistence type="predicted"/>
<dbReference type="SUPFAM" id="SSF46689">
    <property type="entry name" value="Homeodomain-like"/>
    <property type="match status" value="2"/>
</dbReference>
<keyword evidence="3" id="KW-0804">Transcription</keyword>
<dbReference type="PANTHER" id="PTHR46796:SF6">
    <property type="entry name" value="ARAC SUBFAMILY"/>
    <property type="match status" value="1"/>
</dbReference>
<dbReference type="Proteomes" id="UP000287394">
    <property type="component" value="Chromosome"/>
</dbReference>
<name>A0A402CR29_9BACT</name>
<dbReference type="EMBL" id="AP025739">
    <property type="protein sequence ID" value="BDI34472.1"/>
    <property type="molecule type" value="Genomic_DNA"/>
</dbReference>
<evidence type="ECO:0000313" key="4">
    <source>
        <dbReference type="EMBL" id="BDI34472.1"/>
    </source>
</evidence>
<sequence length="296" mass="33789">MKLMDLTEREVWASGVFESRDRRRTHGPETMIAGGFERRVSGDSYYWDGLRRGGDPSHPFLVLQYTVSGWGIYQEGGVTHRVEPGMAFLATIPSPHVYQHPSDSQNWSFLYLILLHPYVAQRLIERKKTSGPVFTMPDDGALLTRFLTAFETVHTSGYRDRFAEEQAAFELLVEYERAAHHAAYPRAPREKLLDEARAFAMARLPHPADVAELSETFGMSRSRFSHYFRDVTGLAPAGFLRQVRLEEVTRLLVQSDLKLEAIAVTTGFANANDLCKVFRRYFHLSPGEFRRQMRGG</sequence>
<dbReference type="SUPFAM" id="SSF51215">
    <property type="entry name" value="Regulatory protein AraC"/>
    <property type="match status" value="1"/>
</dbReference>
<organism evidence="4 5">
    <name type="scientific">Capsulimonas corticalis</name>
    <dbReference type="NCBI Taxonomy" id="2219043"/>
    <lineage>
        <taxon>Bacteria</taxon>
        <taxon>Bacillati</taxon>
        <taxon>Armatimonadota</taxon>
        <taxon>Armatimonadia</taxon>
        <taxon>Capsulimonadales</taxon>
        <taxon>Capsulimonadaceae</taxon>
        <taxon>Capsulimonas</taxon>
    </lineage>
</organism>
<keyword evidence="2" id="KW-0238">DNA-binding</keyword>
<evidence type="ECO:0000256" key="1">
    <source>
        <dbReference type="ARBA" id="ARBA00023015"/>
    </source>
</evidence>
<dbReference type="PROSITE" id="PS01124">
    <property type="entry name" value="HTH_ARAC_FAMILY_2"/>
    <property type="match status" value="1"/>
</dbReference>
<dbReference type="PANTHER" id="PTHR46796">
    <property type="entry name" value="HTH-TYPE TRANSCRIPTIONAL ACTIVATOR RHAS-RELATED"/>
    <property type="match status" value="1"/>
</dbReference>
<dbReference type="OrthoDB" id="345364at2"/>
<dbReference type="Pfam" id="PF12833">
    <property type="entry name" value="HTH_18"/>
    <property type="match status" value="1"/>
</dbReference>
<dbReference type="Gene3D" id="2.60.120.280">
    <property type="entry name" value="Regulatory protein AraC"/>
    <property type="match status" value="1"/>
</dbReference>
<dbReference type="InterPro" id="IPR050204">
    <property type="entry name" value="AraC_XylS_family_regulators"/>
</dbReference>
<dbReference type="Pfam" id="PF02311">
    <property type="entry name" value="AraC_binding"/>
    <property type="match status" value="1"/>
</dbReference>
<dbReference type="SMART" id="SM00342">
    <property type="entry name" value="HTH_ARAC"/>
    <property type="match status" value="1"/>
</dbReference>
<keyword evidence="1" id="KW-0805">Transcription regulation</keyword>
<evidence type="ECO:0000313" key="5">
    <source>
        <dbReference type="Proteomes" id="UP000287394"/>
    </source>
</evidence>
<dbReference type="RefSeq" id="WP_119319833.1">
    <property type="nucleotide sequence ID" value="NZ_AP025739.1"/>
</dbReference>
<dbReference type="InterPro" id="IPR037923">
    <property type="entry name" value="HTH-like"/>
</dbReference>
<evidence type="ECO:0000256" key="3">
    <source>
        <dbReference type="ARBA" id="ARBA00023163"/>
    </source>
</evidence>
<dbReference type="Gene3D" id="1.10.10.60">
    <property type="entry name" value="Homeodomain-like"/>
    <property type="match status" value="1"/>
</dbReference>
<dbReference type="GO" id="GO:0003700">
    <property type="term" value="F:DNA-binding transcription factor activity"/>
    <property type="evidence" value="ECO:0007669"/>
    <property type="project" value="InterPro"/>
</dbReference>
<dbReference type="GO" id="GO:0043565">
    <property type="term" value="F:sequence-specific DNA binding"/>
    <property type="evidence" value="ECO:0007669"/>
    <property type="project" value="InterPro"/>
</dbReference>
<gene>
    <name evidence="4" type="ORF">CCAX7_65230</name>
</gene>
<reference evidence="4 5" key="1">
    <citation type="journal article" date="2019" name="Int. J. Syst. Evol. Microbiol.">
        <title>Capsulimonas corticalis gen. nov., sp. nov., an aerobic capsulated bacterium, of a novel bacterial order, Capsulimonadales ord. nov., of the class Armatimonadia of the phylum Armatimonadetes.</title>
        <authorList>
            <person name="Li J."/>
            <person name="Kudo C."/>
            <person name="Tonouchi A."/>
        </authorList>
    </citation>
    <scope>NUCLEOTIDE SEQUENCE [LARGE SCALE GENOMIC DNA]</scope>
    <source>
        <strain evidence="4 5">AX-7</strain>
    </source>
</reference>
<dbReference type="KEGG" id="ccot:CCAX7_65230"/>
<dbReference type="AlphaFoldDB" id="A0A402CR29"/>
<evidence type="ECO:0000256" key="2">
    <source>
        <dbReference type="ARBA" id="ARBA00023125"/>
    </source>
</evidence>
<dbReference type="InterPro" id="IPR009057">
    <property type="entry name" value="Homeodomain-like_sf"/>
</dbReference>
<protein>
    <submittedName>
        <fullName evidence="4">Uncharacterized protein</fullName>
    </submittedName>
</protein>
<keyword evidence="5" id="KW-1185">Reference proteome</keyword>